<dbReference type="Gene3D" id="1.20.120.530">
    <property type="entry name" value="GntR ligand-binding domain-like"/>
    <property type="match status" value="1"/>
</dbReference>
<dbReference type="CDD" id="cd07377">
    <property type="entry name" value="WHTH_GntR"/>
    <property type="match status" value="1"/>
</dbReference>
<evidence type="ECO:0000256" key="4">
    <source>
        <dbReference type="SAM" id="MobiDB-lite"/>
    </source>
</evidence>
<comment type="caution">
    <text evidence="6">The sequence shown here is derived from an EMBL/GenBank/DDBJ whole genome shotgun (WGS) entry which is preliminary data.</text>
</comment>
<dbReference type="RefSeq" id="WP_150968653.1">
    <property type="nucleotide sequence ID" value="NZ_VZDO01000003.1"/>
</dbReference>
<dbReference type="EMBL" id="VZDO01000003">
    <property type="protein sequence ID" value="KAB0681398.1"/>
    <property type="molecule type" value="Genomic_DNA"/>
</dbReference>
<dbReference type="InterPro" id="IPR036390">
    <property type="entry name" value="WH_DNA-bd_sf"/>
</dbReference>
<dbReference type="InterPro" id="IPR000524">
    <property type="entry name" value="Tscrpt_reg_HTH_GntR"/>
</dbReference>
<evidence type="ECO:0000313" key="7">
    <source>
        <dbReference type="Proteomes" id="UP000432089"/>
    </source>
</evidence>
<organism evidence="6 7">
    <name type="scientific">Plantimonas leprariae</name>
    <dbReference type="NCBI Taxonomy" id="2615207"/>
    <lineage>
        <taxon>Bacteria</taxon>
        <taxon>Pseudomonadati</taxon>
        <taxon>Pseudomonadota</taxon>
        <taxon>Alphaproteobacteria</taxon>
        <taxon>Hyphomicrobiales</taxon>
        <taxon>Aurantimonadaceae</taxon>
        <taxon>Plantimonas</taxon>
    </lineage>
</organism>
<dbReference type="InterPro" id="IPR008920">
    <property type="entry name" value="TF_FadR/GntR_C"/>
</dbReference>
<accession>A0A7V7PRR4</accession>
<feature type="region of interest" description="Disordered" evidence="4">
    <location>
        <begin position="241"/>
        <end position="289"/>
    </location>
</feature>
<dbReference type="PROSITE" id="PS50949">
    <property type="entry name" value="HTH_GNTR"/>
    <property type="match status" value="1"/>
</dbReference>
<keyword evidence="1" id="KW-0805">Transcription regulation</keyword>
<dbReference type="Gene3D" id="1.10.10.10">
    <property type="entry name" value="Winged helix-like DNA-binding domain superfamily/Winged helix DNA-binding domain"/>
    <property type="match status" value="1"/>
</dbReference>
<protein>
    <submittedName>
        <fullName evidence="6">FadR family transcriptional regulator</fullName>
    </submittedName>
</protein>
<gene>
    <name evidence="6" type="ORF">F6X38_05805</name>
</gene>
<keyword evidence="2" id="KW-0238">DNA-binding</keyword>
<dbReference type="SMART" id="SM00345">
    <property type="entry name" value="HTH_GNTR"/>
    <property type="match status" value="1"/>
</dbReference>
<dbReference type="InterPro" id="IPR036388">
    <property type="entry name" value="WH-like_DNA-bd_sf"/>
</dbReference>
<evidence type="ECO:0000259" key="5">
    <source>
        <dbReference type="PROSITE" id="PS50949"/>
    </source>
</evidence>
<reference evidence="6 7" key="1">
    <citation type="submission" date="2019-09" db="EMBL/GenBank/DDBJ databases">
        <title>YIM 132180 draft genome.</title>
        <authorList>
            <person name="Zhang K."/>
        </authorList>
    </citation>
    <scope>NUCLEOTIDE SEQUENCE [LARGE SCALE GENOMIC DNA]</scope>
    <source>
        <strain evidence="6 7">YIM 132180</strain>
    </source>
</reference>
<dbReference type="PRINTS" id="PR00035">
    <property type="entry name" value="HTHGNTR"/>
</dbReference>
<feature type="domain" description="HTH gntR-type" evidence="5">
    <location>
        <begin position="9"/>
        <end position="77"/>
    </location>
</feature>
<dbReference type="SMART" id="SM00895">
    <property type="entry name" value="FCD"/>
    <property type="match status" value="1"/>
</dbReference>
<evidence type="ECO:0000256" key="1">
    <source>
        <dbReference type="ARBA" id="ARBA00023015"/>
    </source>
</evidence>
<dbReference type="Pfam" id="PF07729">
    <property type="entry name" value="FCD"/>
    <property type="match status" value="1"/>
</dbReference>
<dbReference type="Proteomes" id="UP000432089">
    <property type="component" value="Unassembled WGS sequence"/>
</dbReference>
<evidence type="ECO:0000256" key="3">
    <source>
        <dbReference type="ARBA" id="ARBA00023163"/>
    </source>
</evidence>
<keyword evidence="3" id="KW-0804">Transcription</keyword>
<evidence type="ECO:0000313" key="6">
    <source>
        <dbReference type="EMBL" id="KAB0681398.1"/>
    </source>
</evidence>
<proteinExistence type="predicted"/>
<dbReference type="GO" id="GO:0003700">
    <property type="term" value="F:DNA-binding transcription factor activity"/>
    <property type="evidence" value="ECO:0007669"/>
    <property type="project" value="InterPro"/>
</dbReference>
<name>A0A7V7PRR4_9HYPH</name>
<dbReference type="Pfam" id="PF00392">
    <property type="entry name" value="GntR"/>
    <property type="match status" value="1"/>
</dbReference>
<dbReference type="PANTHER" id="PTHR43537:SF5">
    <property type="entry name" value="UXU OPERON TRANSCRIPTIONAL REGULATOR"/>
    <property type="match status" value="1"/>
</dbReference>
<dbReference type="AlphaFoldDB" id="A0A7V7PRR4"/>
<evidence type="ECO:0000256" key="2">
    <source>
        <dbReference type="ARBA" id="ARBA00023125"/>
    </source>
</evidence>
<dbReference type="InterPro" id="IPR011711">
    <property type="entry name" value="GntR_C"/>
</dbReference>
<dbReference type="SUPFAM" id="SSF46785">
    <property type="entry name" value="Winged helix' DNA-binding domain"/>
    <property type="match status" value="1"/>
</dbReference>
<dbReference type="PANTHER" id="PTHR43537">
    <property type="entry name" value="TRANSCRIPTIONAL REGULATOR, GNTR FAMILY"/>
    <property type="match status" value="1"/>
</dbReference>
<feature type="compositionally biased region" description="Low complexity" evidence="4">
    <location>
        <begin position="241"/>
        <end position="251"/>
    </location>
</feature>
<dbReference type="SUPFAM" id="SSF48008">
    <property type="entry name" value="GntR ligand-binding domain-like"/>
    <property type="match status" value="1"/>
</dbReference>
<sequence length="289" mass="31150">MPLTAIEPRRLYRQVADQLRGLIERGEYSSGDRLPPERELSERLGISRPTVREALIALEVEGWVRIRVGSGIYVTAREPAATGVRIEADGPFEILGARELIESAVAAQAATLAGPHEVATLDEVLAEAERGGHPSPETIALDRLFHVGVAGIVGNPVVTRLVGELFDKRMSPYFERLSGYFENGASWRLAHDEHRLVRDAIANGNAAAASAAMRAHLEKSQLRFQTGFGDAEPGRTAAAMAAAREAAPPLRRGSRQGRKPHANEEPVVRSGARRAGALADGRLRPGDDA</sequence>
<keyword evidence="7" id="KW-1185">Reference proteome</keyword>
<dbReference type="GO" id="GO:0003677">
    <property type="term" value="F:DNA binding"/>
    <property type="evidence" value="ECO:0007669"/>
    <property type="project" value="UniProtKB-KW"/>
</dbReference>